<name>A0A4R1H661_9GAMM</name>
<feature type="chain" id="PRO_5020920789" evidence="2">
    <location>
        <begin position="30"/>
        <end position="240"/>
    </location>
</feature>
<comment type="caution">
    <text evidence="3">The sequence shown here is derived from an EMBL/GenBank/DDBJ whole genome shotgun (WGS) entry which is preliminary data.</text>
</comment>
<feature type="signal peptide" evidence="2">
    <location>
        <begin position="1"/>
        <end position="29"/>
    </location>
</feature>
<reference evidence="3 4" key="1">
    <citation type="submission" date="2019-03" db="EMBL/GenBank/DDBJ databases">
        <title>Genomic Encyclopedia of Type Strains, Phase IV (KMG-IV): sequencing the most valuable type-strain genomes for metagenomic binning, comparative biology and taxonomic classification.</title>
        <authorList>
            <person name="Goeker M."/>
        </authorList>
    </citation>
    <scope>NUCLEOTIDE SEQUENCE [LARGE SCALE GENOMIC DNA]</scope>
    <source>
        <strain evidence="3 4">DSM 19610</strain>
    </source>
</reference>
<dbReference type="PIRSF" id="PIRSF004649">
    <property type="entry name" value="MlaC"/>
    <property type="match status" value="1"/>
</dbReference>
<evidence type="ECO:0000313" key="3">
    <source>
        <dbReference type="EMBL" id="TCK17227.1"/>
    </source>
</evidence>
<feature type="region of interest" description="Disordered" evidence="1">
    <location>
        <begin position="221"/>
        <end position="240"/>
    </location>
</feature>
<dbReference type="Pfam" id="PF05494">
    <property type="entry name" value="MlaC"/>
    <property type="match status" value="1"/>
</dbReference>
<accession>A0A4R1H661</accession>
<evidence type="ECO:0000256" key="2">
    <source>
        <dbReference type="SAM" id="SignalP"/>
    </source>
</evidence>
<sequence>MRTMKTTQYTTWIFLTTLLFAGTASLAQAIPEPEAGNDPQPVIADTINQLIDRLEENREKIKQDDSIAYSISNELIAPHIDFPRIARLVVGKYWRNATDAQRKRLIEEIKTLLTRSYVTAMTSYVDEIIDHKDSIKYQPSRYKPGDRKASVRATIEIDKGKTVDVQYQVYLNDGKWKIYDIRIEGISLAITYRTSFGETIRREGIDSLIAQLEERNRKGEVELPASVSAPFKDQTGSANP</sequence>
<keyword evidence="4" id="KW-1185">Reference proteome</keyword>
<evidence type="ECO:0000313" key="4">
    <source>
        <dbReference type="Proteomes" id="UP000295707"/>
    </source>
</evidence>
<dbReference type="RefSeq" id="WP_132971114.1">
    <property type="nucleotide sequence ID" value="NZ_SMFX01000001.1"/>
</dbReference>
<dbReference type="AlphaFoldDB" id="A0A4R1H661"/>
<keyword evidence="2" id="KW-0732">Signal</keyword>
<proteinExistence type="predicted"/>
<dbReference type="InterPro" id="IPR008869">
    <property type="entry name" value="MlaC/ttg2D"/>
</dbReference>
<dbReference type="InterPro" id="IPR042245">
    <property type="entry name" value="Tgt2/MlaC_sf"/>
</dbReference>
<organism evidence="3 4">
    <name type="scientific">Thiogranum longum</name>
    <dbReference type="NCBI Taxonomy" id="1537524"/>
    <lineage>
        <taxon>Bacteria</taxon>
        <taxon>Pseudomonadati</taxon>
        <taxon>Pseudomonadota</taxon>
        <taxon>Gammaproteobacteria</taxon>
        <taxon>Chromatiales</taxon>
        <taxon>Ectothiorhodospiraceae</taxon>
        <taxon>Thiogranum</taxon>
    </lineage>
</organism>
<dbReference type="PANTHER" id="PTHR36573">
    <property type="entry name" value="INTERMEMBRANE PHOSPHOLIPID TRANSPORT SYSTEM BINDING PROTEIN MLAC"/>
    <property type="match status" value="1"/>
</dbReference>
<dbReference type="Proteomes" id="UP000295707">
    <property type="component" value="Unassembled WGS sequence"/>
</dbReference>
<dbReference type="Gene3D" id="3.10.450.710">
    <property type="entry name" value="Tgt2/MlaC"/>
    <property type="match status" value="1"/>
</dbReference>
<protein>
    <submittedName>
        <fullName evidence="3">Phospholipid transport system substrate-binding protein</fullName>
    </submittedName>
</protein>
<dbReference type="PANTHER" id="PTHR36573:SF1">
    <property type="entry name" value="INTERMEMBRANE PHOSPHOLIPID TRANSPORT SYSTEM BINDING PROTEIN MLAC"/>
    <property type="match status" value="1"/>
</dbReference>
<evidence type="ECO:0000256" key="1">
    <source>
        <dbReference type="SAM" id="MobiDB-lite"/>
    </source>
</evidence>
<gene>
    <name evidence="3" type="ORF">DFR30_0448</name>
</gene>
<dbReference type="OrthoDB" id="9787053at2"/>
<dbReference type="EMBL" id="SMFX01000001">
    <property type="protein sequence ID" value="TCK17227.1"/>
    <property type="molecule type" value="Genomic_DNA"/>
</dbReference>